<comment type="caution">
    <text evidence="2">The sequence shown here is derived from an EMBL/GenBank/DDBJ whole genome shotgun (WGS) entry which is preliminary data.</text>
</comment>
<dbReference type="Proteomes" id="UP000461595">
    <property type="component" value="Unassembled WGS sequence"/>
</dbReference>
<protein>
    <recommendedName>
        <fullName evidence="1">UPF0246 protein E5983_07745</fullName>
    </recommendedName>
</protein>
<evidence type="ECO:0000256" key="1">
    <source>
        <dbReference type="HAMAP-Rule" id="MF_00652"/>
    </source>
</evidence>
<evidence type="ECO:0000313" key="2">
    <source>
        <dbReference type="EMBL" id="MVX59522.1"/>
    </source>
</evidence>
<proteinExistence type="inferred from homology"/>
<name>A0A7X3G9N1_9STRE</name>
<dbReference type="PANTHER" id="PTHR30283">
    <property type="entry name" value="PEROXIDE STRESS RESPONSE PROTEIN YAAA"/>
    <property type="match status" value="1"/>
</dbReference>
<dbReference type="SUPFAM" id="SSF142906">
    <property type="entry name" value="YjbR-like"/>
    <property type="match status" value="1"/>
</dbReference>
<organism evidence="2 3">
    <name type="scientific">Streptococcus danieliae</name>
    <dbReference type="NCBI Taxonomy" id="747656"/>
    <lineage>
        <taxon>Bacteria</taxon>
        <taxon>Bacillati</taxon>
        <taxon>Bacillota</taxon>
        <taxon>Bacilli</taxon>
        <taxon>Lactobacillales</taxon>
        <taxon>Streptococcaceae</taxon>
        <taxon>Streptococcus</taxon>
    </lineage>
</organism>
<dbReference type="GO" id="GO:0005829">
    <property type="term" value="C:cytosol"/>
    <property type="evidence" value="ECO:0007669"/>
    <property type="project" value="TreeGrafter"/>
</dbReference>
<dbReference type="InterPro" id="IPR005583">
    <property type="entry name" value="YaaA"/>
</dbReference>
<comment type="similarity">
    <text evidence="1">Belongs to the UPF0246 family.</text>
</comment>
<dbReference type="NCBIfam" id="NF002543">
    <property type="entry name" value="PRK02101.1-4"/>
    <property type="match status" value="1"/>
</dbReference>
<dbReference type="EMBL" id="WSRS01000082">
    <property type="protein sequence ID" value="MVX59522.1"/>
    <property type="molecule type" value="Genomic_DNA"/>
</dbReference>
<accession>A0A7X3G9N1</accession>
<dbReference type="PANTHER" id="PTHR30283:SF4">
    <property type="entry name" value="PEROXIDE STRESS RESISTANCE PROTEIN YAAA"/>
    <property type="match status" value="1"/>
</dbReference>
<dbReference type="Gene3D" id="3.90.1150.30">
    <property type="match status" value="1"/>
</dbReference>
<dbReference type="AlphaFoldDB" id="A0A7X3G9N1"/>
<dbReference type="HAMAP" id="MF_00652">
    <property type="entry name" value="UPF0246"/>
    <property type="match status" value="1"/>
</dbReference>
<sequence length="464" mass="53351">MDWRRNFFQNPVFAERLVAAGFVQQGKLYQYQEGLDELDLELQLQWNPEQQEMDICLWDPVAEADYQLAFLPSAKGAYVGQVRKLLWEKLSQIEGQISQPQRLFSAQAESLLDLVKARWGWELAFLWKKLPKAAVFRYGSKQTWFGVIQEVDWQKIDARKQGPVTLLSLKSDQVASLVESGLAYPGYHMNKKYWISFPLDGSYSLEEILKHLVKSYQLIGGDLTLERKMMKILLPTAKELDLKETFVSGEPLSPAGQTVLQALEEVENWSTFFKLKEDKAREEEERFQALRDGQAQTKPALQLFNGLMYRQIDRTQVDNPFWNQVWITSSLYGCVPILTPMAPHRLDFQVPLQVEGQSLTQFWRPHFDAAIGSDPVLSLLSSEFEQVFSKEVRENFIRIQFKENKGGVLKTHSTISKKGRGLLIQSLAETPIQALEELKTRTIAGFTYQAGLSDVKEWIFVREG</sequence>
<dbReference type="GO" id="GO:0033194">
    <property type="term" value="P:response to hydroperoxide"/>
    <property type="evidence" value="ECO:0007669"/>
    <property type="project" value="TreeGrafter"/>
</dbReference>
<dbReference type="InterPro" id="IPR038056">
    <property type="entry name" value="YjbR-like_sf"/>
</dbReference>
<evidence type="ECO:0000313" key="3">
    <source>
        <dbReference type="Proteomes" id="UP000461595"/>
    </source>
</evidence>
<dbReference type="Pfam" id="PF03883">
    <property type="entry name" value="H2O2_YaaD"/>
    <property type="match status" value="1"/>
</dbReference>
<reference evidence="2 3" key="1">
    <citation type="submission" date="2019-12" db="EMBL/GenBank/DDBJ databases">
        <title>Microbes associate with the intestines of laboratory mice.</title>
        <authorList>
            <person name="Navarre W."/>
            <person name="Wong E."/>
        </authorList>
    </citation>
    <scope>NUCLEOTIDE SEQUENCE [LARGE SCALE GENOMIC DNA]</scope>
    <source>
        <strain evidence="2 3">NM51_B2-22</strain>
    </source>
</reference>
<gene>
    <name evidence="2" type="primary">yaaA</name>
    <name evidence="2" type="ORF">E5983_07745</name>
</gene>